<dbReference type="Proteomes" id="UP000017836">
    <property type="component" value="Unassembled WGS sequence"/>
</dbReference>
<feature type="signal peptide" evidence="2">
    <location>
        <begin position="1"/>
        <end position="21"/>
    </location>
</feature>
<gene>
    <name evidence="3" type="ORF">AMTR_s00002p00261470</name>
</gene>
<feature type="chain" id="PRO_5004807008" evidence="2">
    <location>
        <begin position="22"/>
        <end position="108"/>
    </location>
</feature>
<dbReference type="Gramene" id="ERN01376">
    <property type="protein sequence ID" value="ERN01376"/>
    <property type="gene ID" value="AMTR_s00002p00261470"/>
</dbReference>
<dbReference type="PANTHER" id="PTHR33592:SF10">
    <property type="entry name" value="TRANSMEMBRANE PROTEIN"/>
    <property type="match status" value="1"/>
</dbReference>
<evidence type="ECO:0000256" key="2">
    <source>
        <dbReference type="SAM" id="SignalP"/>
    </source>
</evidence>
<reference evidence="4" key="1">
    <citation type="journal article" date="2013" name="Science">
        <title>The Amborella genome and the evolution of flowering plants.</title>
        <authorList>
            <consortium name="Amborella Genome Project"/>
        </authorList>
    </citation>
    <scope>NUCLEOTIDE SEQUENCE [LARGE SCALE GENOMIC DNA]</scope>
</reference>
<evidence type="ECO:0000313" key="4">
    <source>
        <dbReference type="Proteomes" id="UP000017836"/>
    </source>
</evidence>
<proteinExistence type="predicted"/>
<sequence length="108" mass="11687">MMRVLGLVVLVIALCLQSVQGSRVLNGDAWEKREKELMVFKDMKRGPVAPSGPSGCTNVGGRTGSGCPPLTTRNFAGVRMRPLMRASYPQQMGSFGTAKAYNETHNQS</sequence>
<dbReference type="AlphaFoldDB" id="W1P1D5"/>
<feature type="region of interest" description="Disordered" evidence="1">
    <location>
        <begin position="44"/>
        <end position="70"/>
    </location>
</feature>
<accession>W1P1D5</accession>
<dbReference type="EMBL" id="KI394767">
    <property type="protein sequence ID" value="ERN01376.1"/>
    <property type="molecule type" value="Genomic_DNA"/>
</dbReference>
<protein>
    <submittedName>
        <fullName evidence="3">Uncharacterized protein</fullName>
    </submittedName>
</protein>
<evidence type="ECO:0000313" key="3">
    <source>
        <dbReference type="EMBL" id="ERN01376.1"/>
    </source>
</evidence>
<name>W1P1D5_AMBTC</name>
<evidence type="ECO:0000256" key="1">
    <source>
        <dbReference type="SAM" id="MobiDB-lite"/>
    </source>
</evidence>
<dbReference type="HOGENOM" id="CLU_2323606_0_0_1"/>
<keyword evidence="2" id="KW-0732">Signal</keyword>
<keyword evidence="4" id="KW-1185">Reference proteome</keyword>
<organism evidence="3 4">
    <name type="scientific">Amborella trichopoda</name>
    <dbReference type="NCBI Taxonomy" id="13333"/>
    <lineage>
        <taxon>Eukaryota</taxon>
        <taxon>Viridiplantae</taxon>
        <taxon>Streptophyta</taxon>
        <taxon>Embryophyta</taxon>
        <taxon>Tracheophyta</taxon>
        <taxon>Spermatophyta</taxon>
        <taxon>Magnoliopsida</taxon>
        <taxon>Amborellales</taxon>
        <taxon>Amborellaceae</taxon>
        <taxon>Amborella</taxon>
    </lineage>
</organism>
<dbReference type="PANTHER" id="PTHR33592">
    <property type="entry name" value="TRANSMEMBRANE PROTEIN"/>
    <property type="match status" value="1"/>
</dbReference>